<dbReference type="RefSeq" id="WP_282316858.1">
    <property type="nucleotide sequence ID" value="NZ_JARBWL010000002.1"/>
</dbReference>
<gene>
    <name evidence="2" type="ORF">POF45_23200</name>
</gene>
<comment type="caution">
    <text evidence="2">The sequence shown here is derived from an EMBL/GenBank/DDBJ whole genome shotgun (WGS) entry which is preliminary data.</text>
</comment>
<dbReference type="Proteomes" id="UP001159100">
    <property type="component" value="Unassembled WGS sequence"/>
</dbReference>
<keyword evidence="3" id="KW-1185">Reference proteome</keyword>
<evidence type="ECO:0000313" key="3">
    <source>
        <dbReference type="Proteomes" id="UP001159100"/>
    </source>
</evidence>
<dbReference type="InterPro" id="IPR041304">
    <property type="entry name" value="AbiTii"/>
</dbReference>
<protein>
    <recommendedName>
        <fullName evidence="1">AbiTii domain-containing protein</fullName>
    </recommendedName>
</protein>
<feature type="domain" description="AbiTii" evidence="1">
    <location>
        <begin position="2"/>
        <end position="192"/>
    </location>
</feature>
<name>A0ABT6QTY3_9PSED</name>
<organism evidence="2 3">
    <name type="scientific">Pseudomonas fungipugnans</name>
    <dbReference type="NCBI Taxonomy" id="3024217"/>
    <lineage>
        <taxon>Bacteria</taxon>
        <taxon>Pseudomonadati</taxon>
        <taxon>Pseudomonadota</taxon>
        <taxon>Gammaproteobacteria</taxon>
        <taxon>Pseudomonadales</taxon>
        <taxon>Pseudomonadaceae</taxon>
        <taxon>Pseudomonas</taxon>
    </lineage>
</organism>
<dbReference type="EMBL" id="JARBWL010000002">
    <property type="protein sequence ID" value="MDI2594316.1"/>
    <property type="molecule type" value="Genomic_DNA"/>
</dbReference>
<dbReference type="Pfam" id="PF18864">
    <property type="entry name" value="AbiTii"/>
    <property type="match status" value="1"/>
</dbReference>
<reference evidence="2 3" key="1">
    <citation type="submission" date="2023-02" db="EMBL/GenBank/DDBJ databases">
        <title>Pseudomonas chrutzelriedensis sp. nov., a potently antifungal strain isolated from moss.</title>
        <authorList>
            <person name="Schnyder A."/>
            <person name="Kalawong R."/>
            <person name="Eberl L."/>
            <person name="Agnoli K."/>
        </authorList>
    </citation>
    <scope>NUCLEOTIDE SEQUENCE [LARGE SCALE GENOMIC DNA]</scope>
    <source>
        <strain evidence="2 3">681</strain>
    </source>
</reference>
<sequence>MSLIQDIQAAAISQTTDVPTLLRMCKLLAARISHPLLNEWVDRELNGYPDIKSLPDYRVVRVDSYGSFHGGLRQANRLQIPVGILPEKLQEQFRHAHMTSSISGYAALLVGDKTGRVTEQWPLELAIQYASTLTPGMQCVAAWKEIPIGAVVRLLDSVKTRILDYVIDLDREAPNAGETPIGSHPPLSNEKMTQIFNNTINGNVGNISNSGENFTQNASTQLGNWDSLTAQLTSLGLKPADFEAMQDDLDQAKATNDDKEKSTKASSWISRLTMKAFEGASGVGIEAAAAGVAKAIGAYVGLS</sequence>
<proteinExistence type="predicted"/>
<accession>A0ABT6QTY3</accession>
<evidence type="ECO:0000259" key="1">
    <source>
        <dbReference type="Pfam" id="PF18864"/>
    </source>
</evidence>
<evidence type="ECO:0000313" key="2">
    <source>
        <dbReference type="EMBL" id="MDI2594316.1"/>
    </source>
</evidence>